<dbReference type="EMBL" id="FUZE01000030">
    <property type="protein sequence ID" value="SKC09571.1"/>
    <property type="molecule type" value="Genomic_DNA"/>
</dbReference>
<dbReference type="NCBIfam" id="NF047798">
    <property type="entry name" value="leader_Chryseo"/>
    <property type="match status" value="1"/>
</dbReference>
<dbReference type="Proteomes" id="UP000190669">
    <property type="component" value="Unassembled WGS sequence"/>
</dbReference>
<dbReference type="EMBL" id="UAVR01000006">
    <property type="protein sequence ID" value="SQA88257.1"/>
    <property type="molecule type" value="Genomic_DNA"/>
</dbReference>
<dbReference type="Proteomes" id="UP000251937">
    <property type="component" value="Unassembled WGS sequence"/>
</dbReference>
<keyword evidence="3" id="KW-1185">Reference proteome</keyword>
<reference evidence="1 3" key="1">
    <citation type="submission" date="2017-02" db="EMBL/GenBank/DDBJ databases">
        <authorList>
            <person name="Varghese N."/>
            <person name="Submissions S."/>
        </authorList>
    </citation>
    <scope>NUCLEOTIDE SEQUENCE [LARGE SCALE GENOMIC DNA]</scope>
    <source>
        <strain evidence="1 3">DSM 16775</strain>
    </source>
</reference>
<proteinExistence type="predicted"/>
<evidence type="ECO:0000313" key="2">
    <source>
        <dbReference type="EMBL" id="SQA88257.1"/>
    </source>
</evidence>
<dbReference type="RefSeq" id="WP_123921031.1">
    <property type="nucleotide sequence ID" value="NZ_CP033934.1"/>
</dbReference>
<comment type="caution">
    <text evidence="2">The sequence shown here is derived from an EMBL/GenBank/DDBJ whole genome shotgun (WGS) entry which is preliminary data.</text>
</comment>
<reference evidence="2 4" key="2">
    <citation type="submission" date="2018-06" db="EMBL/GenBank/DDBJ databases">
        <authorList>
            <consortium name="Pathogen Informatics"/>
            <person name="Doyle S."/>
        </authorList>
    </citation>
    <scope>NUCLEOTIDE SEQUENCE [LARGE SCALE GENOMIC DNA]</scope>
    <source>
        <strain evidence="2 4">NCTC11212</strain>
    </source>
</reference>
<accession>A0AAX2IK66</accession>
<gene>
    <name evidence="2" type="ORF">NCTC11212_01136</name>
    <name evidence="1" type="ORF">SAMN05421800_13028</name>
</gene>
<sequence length="59" mass="6673">MKNLKKIDRKELKNIQGGGTKCYDLRDSPTDPCEELNNQGTGCYRFNNCSMICTLGPCR</sequence>
<evidence type="ECO:0008006" key="5">
    <source>
        <dbReference type="Google" id="ProtNLM"/>
    </source>
</evidence>
<protein>
    <recommendedName>
        <fullName evidence="5">Bacteriocin</fullName>
    </recommendedName>
</protein>
<dbReference type="AlphaFoldDB" id="A0AAX2IK66"/>
<organism evidence="2 4">
    <name type="scientific">Chryseobacterium balustinum</name>
    <dbReference type="NCBI Taxonomy" id="246"/>
    <lineage>
        <taxon>Bacteria</taxon>
        <taxon>Pseudomonadati</taxon>
        <taxon>Bacteroidota</taxon>
        <taxon>Flavobacteriia</taxon>
        <taxon>Flavobacteriales</taxon>
        <taxon>Weeksellaceae</taxon>
        <taxon>Chryseobacterium group</taxon>
        <taxon>Chryseobacterium</taxon>
    </lineage>
</organism>
<evidence type="ECO:0000313" key="1">
    <source>
        <dbReference type="EMBL" id="SKC09571.1"/>
    </source>
</evidence>
<evidence type="ECO:0000313" key="3">
    <source>
        <dbReference type="Proteomes" id="UP000190669"/>
    </source>
</evidence>
<evidence type="ECO:0000313" key="4">
    <source>
        <dbReference type="Proteomes" id="UP000251937"/>
    </source>
</evidence>
<name>A0AAX2IK66_9FLAO</name>
<dbReference type="InterPro" id="IPR058074">
    <property type="entry name" value="Bacteriocin-like"/>
</dbReference>